<dbReference type="EMBL" id="MNCJ02000323">
    <property type="protein sequence ID" value="KAF5796454.1"/>
    <property type="molecule type" value="Genomic_DNA"/>
</dbReference>
<evidence type="ECO:0000256" key="1">
    <source>
        <dbReference type="ARBA" id="ARBA00004370"/>
    </source>
</evidence>
<keyword evidence="2 3" id="KW-0472">Membrane</keyword>
<dbReference type="GO" id="GO:0005886">
    <property type="term" value="C:plasma membrane"/>
    <property type="evidence" value="ECO:0000318"/>
    <property type="project" value="GO_Central"/>
</dbReference>
<keyword evidence="3" id="KW-0812">Transmembrane</keyword>
<comment type="caution">
    <text evidence="4">The sequence shown here is derived from an EMBL/GenBank/DDBJ whole genome shotgun (WGS) entry which is preliminary data.</text>
</comment>
<accession>A0A9K3IHJ7</accession>
<dbReference type="InterPro" id="IPR044839">
    <property type="entry name" value="NDR1-like"/>
</dbReference>
<keyword evidence="3" id="KW-1133">Transmembrane helix</keyword>
<protein>
    <submittedName>
        <fullName evidence="4">Uncharacterized protein</fullName>
    </submittedName>
</protein>
<feature type="transmembrane region" description="Helical" evidence="3">
    <location>
        <begin position="12"/>
        <end position="35"/>
    </location>
</feature>
<name>A0A9K3IHJ7_HELAN</name>
<reference evidence="4" key="1">
    <citation type="journal article" date="2017" name="Nature">
        <title>The sunflower genome provides insights into oil metabolism, flowering and Asterid evolution.</title>
        <authorList>
            <person name="Badouin H."/>
            <person name="Gouzy J."/>
            <person name="Grassa C.J."/>
            <person name="Murat F."/>
            <person name="Staton S.E."/>
            <person name="Cottret L."/>
            <person name="Lelandais-Briere C."/>
            <person name="Owens G.L."/>
            <person name="Carrere S."/>
            <person name="Mayjonade B."/>
            <person name="Legrand L."/>
            <person name="Gill N."/>
            <person name="Kane N.C."/>
            <person name="Bowers J.E."/>
            <person name="Hubner S."/>
            <person name="Bellec A."/>
            <person name="Berard A."/>
            <person name="Berges H."/>
            <person name="Blanchet N."/>
            <person name="Boniface M.C."/>
            <person name="Brunel D."/>
            <person name="Catrice O."/>
            <person name="Chaidir N."/>
            <person name="Claudel C."/>
            <person name="Donnadieu C."/>
            <person name="Faraut T."/>
            <person name="Fievet G."/>
            <person name="Helmstetter N."/>
            <person name="King M."/>
            <person name="Knapp S.J."/>
            <person name="Lai Z."/>
            <person name="Le Paslier M.C."/>
            <person name="Lippi Y."/>
            <person name="Lorenzon L."/>
            <person name="Mandel J.R."/>
            <person name="Marage G."/>
            <person name="Marchand G."/>
            <person name="Marquand E."/>
            <person name="Bret-Mestries E."/>
            <person name="Morien E."/>
            <person name="Nambeesan S."/>
            <person name="Nguyen T."/>
            <person name="Pegot-Espagnet P."/>
            <person name="Pouilly N."/>
            <person name="Raftis F."/>
            <person name="Sallet E."/>
            <person name="Schiex T."/>
            <person name="Thomas J."/>
            <person name="Vandecasteele C."/>
            <person name="Vares D."/>
            <person name="Vear F."/>
            <person name="Vautrin S."/>
            <person name="Crespi M."/>
            <person name="Mangin B."/>
            <person name="Burke J.M."/>
            <person name="Salse J."/>
            <person name="Munos S."/>
            <person name="Vincourt P."/>
            <person name="Rieseberg L.H."/>
            <person name="Langlade N.B."/>
        </authorList>
    </citation>
    <scope>NUCLEOTIDE SEQUENCE</scope>
    <source>
        <tissue evidence="4">Leaves</tissue>
    </source>
</reference>
<evidence type="ECO:0000256" key="3">
    <source>
        <dbReference type="SAM" id="Phobius"/>
    </source>
</evidence>
<evidence type="ECO:0000256" key="2">
    <source>
        <dbReference type="ARBA" id="ARBA00023136"/>
    </source>
</evidence>
<dbReference type="Gramene" id="mRNA:HanXRQr2_Chr08g0351661">
    <property type="protein sequence ID" value="CDS:HanXRQr2_Chr08g0351661.1"/>
    <property type="gene ID" value="HanXRQr2_Chr08g0351661"/>
</dbReference>
<dbReference type="Proteomes" id="UP000215914">
    <property type="component" value="Unassembled WGS sequence"/>
</dbReference>
<dbReference type="GO" id="GO:0098542">
    <property type="term" value="P:defense response to other organism"/>
    <property type="evidence" value="ECO:0007669"/>
    <property type="project" value="InterPro"/>
</dbReference>
<dbReference type="PANTHER" id="PTHR31415:SF52">
    <property type="entry name" value="LATE EMBRYOGENESIS ABUNDANT (LEA) HYDROXYPROLINE-RICH GLYCOPROTEIN FAMILY-RELATED"/>
    <property type="match status" value="1"/>
</dbReference>
<organism evidence="4 5">
    <name type="scientific">Helianthus annuus</name>
    <name type="common">Common sunflower</name>
    <dbReference type="NCBI Taxonomy" id="4232"/>
    <lineage>
        <taxon>Eukaryota</taxon>
        <taxon>Viridiplantae</taxon>
        <taxon>Streptophyta</taxon>
        <taxon>Embryophyta</taxon>
        <taxon>Tracheophyta</taxon>
        <taxon>Spermatophyta</taxon>
        <taxon>Magnoliopsida</taxon>
        <taxon>eudicotyledons</taxon>
        <taxon>Gunneridae</taxon>
        <taxon>Pentapetalae</taxon>
        <taxon>asterids</taxon>
        <taxon>campanulids</taxon>
        <taxon>Asterales</taxon>
        <taxon>Asteraceae</taxon>
        <taxon>Asteroideae</taxon>
        <taxon>Heliantheae alliance</taxon>
        <taxon>Heliantheae</taxon>
        <taxon>Helianthus</taxon>
    </lineage>
</organism>
<gene>
    <name evidence="4" type="ORF">HanXRQr2_Chr08g0351661</name>
</gene>
<reference evidence="4" key="2">
    <citation type="submission" date="2020-06" db="EMBL/GenBank/DDBJ databases">
        <title>Helianthus annuus Genome sequencing and assembly Release 2.</title>
        <authorList>
            <person name="Gouzy J."/>
            <person name="Langlade N."/>
            <person name="Munos S."/>
        </authorList>
    </citation>
    <scope>NUCLEOTIDE SEQUENCE</scope>
    <source>
        <tissue evidence="4">Leaves</tissue>
    </source>
</reference>
<sequence>MSDYNHHDGGSSCFRCCFSFTLTLGLTSLFMWLSLRTSNPILSIQDIYIPALNKTLNSTDYQKIYIDLKFDNTNKDKGIYYHPINITLHYYINGSTSISSSKIPISNYTIRGFYQGHNKKARRKDWVDTYGVPWEAAVDGGGLAVFRVDLTTVIRFKILAWKTKKHRLVVGTDFEVDGVGKKERKKGTRLRSGAPELGSGQFPVGLGLVVFSGLLLVFN</sequence>
<dbReference type="OrthoDB" id="1914670at2759"/>
<keyword evidence="5" id="KW-1185">Reference proteome</keyword>
<dbReference type="AlphaFoldDB" id="A0A9K3IHJ7"/>
<comment type="subcellular location">
    <subcellularLocation>
        <location evidence="1">Membrane</location>
    </subcellularLocation>
</comment>
<evidence type="ECO:0000313" key="4">
    <source>
        <dbReference type="EMBL" id="KAF5796454.1"/>
    </source>
</evidence>
<evidence type="ECO:0000313" key="5">
    <source>
        <dbReference type="Proteomes" id="UP000215914"/>
    </source>
</evidence>
<dbReference type="PANTHER" id="PTHR31415">
    <property type="entry name" value="OS05G0367900 PROTEIN"/>
    <property type="match status" value="1"/>
</dbReference>
<dbReference type="GO" id="GO:0009506">
    <property type="term" value="C:plasmodesma"/>
    <property type="evidence" value="ECO:0000318"/>
    <property type="project" value="GO_Central"/>
</dbReference>
<proteinExistence type="predicted"/>